<dbReference type="AlphaFoldDB" id="A0A4C1XND4"/>
<dbReference type="Proteomes" id="UP000299102">
    <property type="component" value="Unassembled WGS sequence"/>
</dbReference>
<organism evidence="1 2">
    <name type="scientific">Eumeta variegata</name>
    <name type="common">Bagworm moth</name>
    <name type="synonym">Eumeta japonica</name>
    <dbReference type="NCBI Taxonomy" id="151549"/>
    <lineage>
        <taxon>Eukaryota</taxon>
        <taxon>Metazoa</taxon>
        <taxon>Ecdysozoa</taxon>
        <taxon>Arthropoda</taxon>
        <taxon>Hexapoda</taxon>
        <taxon>Insecta</taxon>
        <taxon>Pterygota</taxon>
        <taxon>Neoptera</taxon>
        <taxon>Endopterygota</taxon>
        <taxon>Lepidoptera</taxon>
        <taxon>Glossata</taxon>
        <taxon>Ditrysia</taxon>
        <taxon>Tineoidea</taxon>
        <taxon>Psychidae</taxon>
        <taxon>Oiketicinae</taxon>
        <taxon>Eumeta</taxon>
    </lineage>
</organism>
<protein>
    <submittedName>
        <fullName evidence="1">Uncharacterized protein</fullName>
    </submittedName>
</protein>
<comment type="caution">
    <text evidence="1">The sequence shown here is derived from an EMBL/GenBank/DDBJ whole genome shotgun (WGS) entry which is preliminary data.</text>
</comment>
<gene>
    <name evidence="1" type="ORF">EVAR_42590_1</name>
</gene>
<keyword evidence="2" id="KW-1185">Reference proteome</keyword>
<name>A0A4C1XND4_EUMVA</name>
<evidence type="ECO:0000313" key="1">
    <source>
        <dbReference type="EMBL" id="GBP64640.1"/>
    </source>
</evidence>
<evidence type="ECO:0000313" key="2">
    <source>
        <dbReference type="Proteomes" id="UP000299102"/>
    </source>
</evidence>
<reference evidence="1 2" key="1">
    <citation type="journal article" date="2019" name="Commun. Biol.">
        <title>The bagworm genome reveals a unique fibroin gene that provides high tensile strength.</title>
        <authorList>
            <person name="Kono N."/>
            <person name="Nakamura H."/>
            <person name="Ohtoshi R."/>
            <person name="Tomita M."/>
            <person name="Numata K."/>
            <person name="Arakawa K."/>
        </authorList>
    </citation>
    <scope>NUCLEOTIDE SEQUENCE [LARGE SCALE GENOMIC DNA]</scope>
</reference>
<accession>A0A4C1XND4</accession>
<dbReference type="EMBL" id="BGZK01000904">
    <property type="protein sequence ID" value="GBP64640.1"/>
    <property type="molecule type" value="Genomic_DNA"/>
</dbReference>
<proteinExistence type="predicted"/>
<sequence length="121" mass="13418">MPVAWLFIKFTRPSTRQTLSSPQTGKAKSFSGRNQSLEYLASDTCKRVVSLQTRTPKRLESRSSPKLSYNRSLTKSLVAARASPLICILDVPSISTLPLSLRLTSARRHLGPLFSRGRKTG</sequence>